<evidence type="ECO:0000313" key="6">
    <source>
        <dbReference type="Proteomes" id="UP001218218"/>
    </source>
</evidence>
<dbReference type="SUPFAM" id="SSF48403">
    <property type="entry name" value="Ankyrin repeat"/>
    <property type="match status" value="1"/>
</dbReference>
<feature type="compositionally biased region" description="Low complexity" evidence="3">
    <location>
        <begin position="1229"/>
        <end position="1241"/>
    </location>
</feature>
<feature type="compositionally biased region" description="Low complexity" evidence="3">
    <location>
        <begin position="1146"/>
        <end position="1160"/>
    </location>
</feature>
<dbReference type="InterPro" id="IPR009091">
    <property type="entry name" value="RCC1/BLIP-II"/>
</dbReference>
<dbReference type="InterPro" id="IPR000210">
    <property type="entry name" value="BTB/POZ_dom"/>
</dbReference>
<dbReference type="SMART" id="SM00225">
    <property type="entry name" value="BTB"/>
    <property type="match status" value="2"/>
</dbReference>
<accession>A0AAD7ECD8</accession>
<dbReference type="Pfam" id="PF00651">
    <property type="entry name" value="BTB"/>
    <property type="match status" value="2"/>
</dbReference>
<dbReference type="CDD" id="cd18500">
    <property type="entry name" value="BACK_IBtk"/>
    <property type="match status" value="1"/>
</dbReference>
<sequence length="1355" mass="147636">MTLLHAHFHLRNIQAFQRLLDSGHDRGTHTAVTGSAGKSWKGASALKSVMACDVNAVDSLGRTALHLACAVPDSIEYVRALLKHPNVNINLPDVESHWTALHRALYNGNLAAALLLLQRPDIEISLKDLEGHTAFDLYNTTVSGTAPVHALHAELHTWGANRNAALGLVDSGDRTYPDQVTIPKEGPEPNSTARFSPLLARQIQMSKLHTVVVTSEGKSNVRLCGFGSGGRLGPGQHTQYSFVPLPQLPQSIVSVALGQDHTLALTTAGEVLSWGLSRFHQLGYVVEPSTITGRLEEPIQATPRKIYGPLKKEIVKGVAASKQCSACWTATEVFTWGTNNGQLGYDKAAQPIQVIPRKVSKVVRPVLAISLTDHAMACLLDTQDVVCIWNDRYIKIIFPTHAFPSEIEPYRPPQAMKLKDAHIAKITSSEDTIAALSSNGELFTFPVPDPSDTDANAGRGFKPQRVWALRKQFSAVRDVALGADGTIIICTESGHVFVRSRSGSKTGQGGGGGAASNKTFKFQRVPFIQRVTQVCANTTGAFGALRVDFKPMPICVAGNTMAGDLAAVQPYIASPPRAHLKDESAPVPESPQWSYVGGDEGEDAEDADIEADFRRLWRLCKLLDTRDAALPARCGADVMVHVRKFAFPAHRVILGARSAVLCRALEGSKLHHDQQHITIKPSSTSGPVRTRLDIKGCEPLTVLILLEYLYSDDLLAIWDRRLGSALERELTTHGINPGQVKLQLQGLAGLLELPLLKEALQSSSKRVPAPSLMRDMDQLSRAVQTGPSTTKPIAADVVLHLADRDVYCHSVILRARSPVFSSFFDEDDWTVKRWDADGTIKVNLRHLRWHVMEYVLRHMLCGGDAEIFENLEFARSVDEVLEFMFEVMAAATELLLDRLVLLCSAVILKWTDINNACYILTDASHFHAQQLVESVQGYMTANMETLLESRMLDDLTPALIKQLSKFVIKTQTKKSPKVRSNLMVDRAMAVFGDWLALQDIPEIIIPSSRFPARRDAPLSPTPAKRRQSGTVSLSNSPVIAPQASAAAQPSNPTIDDLFEMDDSELVLPAPSVMPTEPVVSTSTVPVWKASSTPRVNMKAIMAEAASQTVPRREPHDASEPVVRVTYQKTPQRERRKLQGSNDPFDGPSTTPGPSRSGSSPWKLPPARHAPASPTNSPPIAPSTSLGRPQEAFPTPAAAAAPSTPPRLRGPQPPQPSLGPVFVPSRQPTSRPAPSSVRRVSSGNKAWTQPPPAPVATPSSPASGISLVAIQQLQLEQGTSSGRDKRSLREIQEEETARQAEEDFLKWWAAEEERVKAEAEASSRPRDVPKPPRRNKKARNQRPSLPGPMLSASHAA</sequence>
<proteinExistence type="predicted"/>
<evidence type="ECO:0000259" key="4">
    <source>
        <dbReference type="PROSITE" id="PS50097"/>
    </source>
</evidence>
<keyword evidence="1" id="KW-0677">Repeat</keyword>
<dbReference type="InterPro" id="IPR011333">
    <property type="entry name" value="SKP1/BTB/POZ_sf"/>
</dbReference>
<feature type="region of interest" description="Disordered" evidence="3">
    <location>
        <begin position="1274"/>
        <end position="1298"/>
    </location>
</feature>
<dbReference type="SUPFAM" id="SSF54695">
    <property type="entry name" value="POZ domain"/>
    <property type="match status" value="2"/>
</dbReference>
<dbReference type="InterPro" id="IPR036770">
    <property type="entry name" value="Ankyrin_rpt-contain_sf"/>
</dbReference>
<dbReference type="InterPro" id="IPR051625">
    <property type="entry name" value="Signaling_Regulatory_Domain"/>
</dbReference>
<evidence type="ECO:0000313" key="5">
    <source>
        <dbReference type="EMBL" id="KAJ7311474.1"/>
    </source>
</evidence>
<feature type="region of interest" description="Disordered" evidence="3">
    <location>
        <begin position="1014"/>
        <end position="1035"/>
    </location>
</feature>
<gene>
    <name evidence="5" type="ORF">DFH08DRAFT_897712</name>
</gene>
<dbReference type="Pfam" id="PF12796">
    <property type="entry name" value="Ank_2"/>
    <property type="match status" value="1"/>
</dbReference>
<evidence type="ECO:0000256" key="3">
    <source>
        <dbReference type="SAM" id="MobiDB-lite"/>
    </source>
</evidence>
<feature type="domain" description="BTB" evidence="4">
    <location>
        <begin position="636"/>
        <end position="714"/>
    </location>
</feature>
<dbReference type="EMBL" id="JARIHO010000075">
    <property type="protein sequence ID" value="KAJ7311474.1"/>
    <property type="molecule type" value="Genomic_DNA"/>
</dbReference>
<protein>
    <recommendedName>
        <fullName evidence="4">BTB domain-containing protein</fullName>
    </recommendedName>
</protein>
<dbReference type="CDD" id="cd18186">
    <property type="entry name" value="BTB_POZ_ZBTB_KLHL-like"/>
    <property type="match status" value="2"/>
</dbReference>
<dbReference type="PROSITE" id="PS50097">
    <property type="entry name" value="BTB"/>
    <property type="match status" value="2"/>
</dbReference>
<dbReference type="InterPro" id="IPR002110">
    <property type="entry name" value="Ankyrin_rpt"/>
</dbReference>
<feature type="repeat" description="RCC1" evidence="2">
    <location>
        <begin position="153"/>
        <end position="216"/>
    </location>
</feature>
<dbReference type="SUPFAM" id="SSF50985">
    <property type="entry name" value="RCC1/BLIP-II"/>
    <property type="match status" value="1"/>
</dbReference>
<feature type="region of interest" description="Disordered" evidence="3">
    <location>
        <begin position="1314"/>
        <end position="1355"/>
    </location>
</feature>
<feature type="compositionally biased region" description="Low complexity" evidence="3">
    <location>
        <begin position="1193"/>
        <end position="1209"/>
    </location>
</feature>
<feature type="compositionally biased region" description="Basic residues" evidence="3">
    <location>
        <begin position="1330"/>
        <end position="1339"/>
    </location>
</feature>
<dbReference type="SMART" id="SM00248">
    <property type="entry name" value="ANK"/>
    <property type="match status" value="2"/>
</dbReference>
<feature type="compositionally biased region" description="Basic and acidic residues" evidence="3">
    <location>
        <begin position="1281"/>
        <end position="1298"/>
    </location>
</feature>
<organism evidence="5 6">
    <name type="scientific">Mycena albidolilacea</name>
    <dbReference type="NCBI Taxonomy" id="1033008"/>
    <lineage>
        <taxon>Eukaryota</taxon>
        <taxon>Fungi</taxon>
        <taxon>Dikarya</taxon>
        <taxon>Basidiomycota</taxon>
        <taxon>Agaricomycotina</taxon>
        <taxon>Agaricomycetes</taxon>
        <taxon>Agaricomycetidae</taxon>
        <taxon>Agaricales</taxon>
        <taxon>Marasmiineae</taxon>
        <taxon>Mycenaceae</taxon>
        <taxon>Mycena</taxon>
    </lineage>
</organism>
<dbReference type="Gene3D" id="3.30.710.10">
    <property type="entry name" value="Potassium Channel Kv1.1, Chain A"/>
    <property type="match status" value="2"/>
</dbReference>
<dbReference type="Proteomes" id="UP001218218">
    <property type="component" value="Unassembled WGS sequence"/>
</dbReference>
<dbReference type="PROSITE" id="PS50012">
    <property type="entry name" value="RCC1_3"/>
    <property type="match status" value="2"/>
</dbReference>
<comment type="caution">
    <text evidence="5">The sequence shown here is derived from an EMBL/GenBank/DDBJ whole genome shotgun (WGS) entry which is preliminary data.</text>
</comment>
<dbReference type="InterPro" id="IPR000408">
    <property type="entry name" value="Reg_chr_condens"/>
</dbReference>
<reference evidence="5" key="1">
    <citation type="submission" date="2023-03" db="EMBL/GenBank/DDBJ databases">
        <title>Massive genome expansion in bonnet fungi (Mycena s.s.) driven by repeated elements and novel gene families across ecological guilds.</title>
        <authorList>
            <consortium name="Lawrence Berkeley National Laboratory"/>
            <person name="Harder C.B."/>
            <person name="Miyauchi S."/>
            <person name="Viragh M."/>
            <person name="Kuo A."/>
            <person name="Thoen E."/>
            <person name="Andreopoulos B."/>
            <person name="Lu D."/>
            <person name="Skrede I."/>
            <person name="Drula E."/>
            <person name="Henrissat B."/>
            <person name="Morin E."/>
            <person name="Kohler A."/>
            <person name="Barry K."/>
            <person name="LaButti K."/>
            <person name="Morin E."/>
            <person name="Salamov A."/>
            <person name="Lipzen A."/>
            <person name="Mereny Z."/>
            <person name="Hegedus B."/>
            <person name="Baldrian P."/>
            <person name="Stursova M."/>
            <person name="Weitz H."/>
            <person name="Taylor A."/>
            <person name="Grigoriev I.V."/>
            <person name="Nagy L.G."/>
            <person name="Martin F."/>
            <person name="Kauserud H."/>
        </authorList>
    </citation>
    <scope>NUCLEOTIDE SEQUENCE</scope>
    <source>
        <strain evidence="5">CBHHK002</strain>
    </source>
</reference>
<dbReference type="Gene3D" id="1.25.40.20">
    <property type="entry name" value="Ankyrin repeat-containing domain"/>
    <property type="match status" value="1"/>
</dbReference>
<feature type="repeat" description="RCC1" evidence="2">
    <location>
        <begin position="219"/>
        <end position="268"/>
    </location>
</feature>
<dbReference type="PANTHER" id="PTHR22872">
    <property type="entry name" value="BTK-BINDING PROTEIN-RELATED"/>
    <property type="match status" value="1"/>
</dbReference>
<evidence type="ECO:0000256" key="1">
    <source>
        <dbReference type="ARBA" id="ARBA00022737"/>
    </source>
</evidence>
<name>A0AAD7ECD8_9AGAR</name>
<dbReference type="Gene3D" id="2.130.10.30">
    <property type="entry name" value="Regulator of chromosome condensation 1/beta-lactamase-inhibitor protein II"/>
    <property type="match status" value="1"/>
</dbReference>
<feature type="compositionally biased region" description="Basic and acidic residues" evidence="3">
    <location>
        <begin position="1314"/>
        <end position="1329"/>
    </location>
</feature>
<dbReference type="PANTHER" id="PTHR22872:SF2">
    <property type="entry name" value="INHIBITOR OF BRUTON TYROSINE KINASE"/>
    <property type="match status" value="1"/>
</dbReference>
<dbReference type="Pfam" id="PF13540">
    <property type="entry name" value="RCC1_2"/>
    <property type="match status" value="1"/>
</dbReference>
<evidence type="ECO:0000256" key="2">
    <source>
        <dbReference type="PROSITE-ProRule" id="PRU00235"/>
    </source>
</evidence>
<dbReference type="PRINTS" id="PR00633">
    <property type="entry name" value="RCCNDNSATION"/>
</dbReference>
<feature type="region of interest" description="Disordered" evidence="3">
    <location>
        <begin position="579"/>
        <end position="602"/>
    </location>
</feature>
<feature type="region of interest" description="Disordered" evidence="3">
    <location>
        <begin position="1104"/>
        <end position="1261"/>
    </location>
</feature>
<feature type="domain" description="BTB" evidence="4">
    <location>
        <begin position="795"/>
        <end position="893"/>
    </location>
</feature>
<keyword evidence="6" id="KW-1185">Reference proteome</keyword>